<gene>
    <name evidence="2" type="ORF">RHRU231_230047</name>
</gene>
<dbReference type="AlphaFoldDB" id="A0A098BES2"/>
<protein>
    <submittedName>
        <fullName evidence="2">Uncharacterized protein</fullName>
    </submittedName>
</protein>
<feature type="region of interest" description="Disordered" evidence="1">
    <location>
        <begin position="13"/>
        <end position="45"/>
    </location>
</feature>
<reference evidence="2 3" key="1">
    <citation type="journal article" date="2014" name="Genome Announc.">
        <title>Draft Genome Sequence of Propane- and Butane-Oxidizing Actinobacterium Rhodococcus ruber IEGM 231.</title>
        <authorList>
            <person name="Ivshina I.B."/>
            <person name="Kuyukina M.S."/>
            <person name="Krivoruchko A.V."/>
            <person name="Barbe V."/>
            <person name="Fischer C."/>
        </authorList>
    </citation>
    <scope>NUCLEOTIDE SEQUENCE [LARGE SCALE GENOMIC DNA]</scope>
</reference>
<sequence>MLELREYERCLANGSDSIGTQHDPVEDLPPGGEERGGTFAEAPESGQQRVAADCVGIEDVAVGRDLRGGMDADAGSLVALAREGGKARGRGAVWDDVSVAAAHALLEHLGQLRCFGRERGDALVHMPVARGDADADAGVAGPERDALAEPAQHAHRLGERGRARRPCGCPYTASGLQQPAQVPGERPRDVEGSKMGDHVEPEVRIRSSQIQCHQGLCAPRGSGLTPPQQDQLTEQSPCPPVRVCTGPGATSDPTRTTRVRQRPLFIID</sequence>
<dbReference type="Proteomes" id="UP000042997">
    <property type="component" value="Unassembled WGS sequence"/>
</dbReference>
<organism evidence="2 3">
    <name type="scientific">Rhodococcus ruber</name>
    <dbReference type="NCBI Taxonomy" id="1830"/>
    <lineage>
        <taxon>Bacteria</taxon>
        <taxon>Bacillati</taxon>
        <taxon>Actinomycetota</taxon>
        <taxon>Actinomycetes</taxon>
        <taxon>Mycobacteriales</taxon>
        <taxon>Nocardiaceae</taxon>
        <taxon>Rhodococcus</taxon>
    </lineage>
</organism>
<evidence type="ECO:0000313" key="3">
    <source>
        <dbReference type="Proteomes" id="UP000042997"/>
    </source>
</evidence>
<evidence type="ECO:0000313" key="2">
    <source>
        <dbReference type="EMBL" id="CDZ87219.1"/>
    </source>
</evidence>
<feature type="compositionally biased region" description="Polar residues" evidence="1">
    <location>
        <begin position="225"/>
        <end position="236"/>
    </location>
</feature>
<evidence type="ECO:0000256" key="1">
    <source>
        <dbReference type="SAM" id="MobiDB-lite"/>
    </source>
</evidence>
<accession>A0A098BES2</accession>
<dbReference type="EMBL" id="CCSD01000032">
    <property type="protein sequence ID" value="CDZ87219.1"/>
    <property type="molecule type" value="Genomic_DNA"/>
</dbReference>
<feature type="region of interest" description="Disordered" evidence="1">
    <location>
        <begin position="153"/>
        <end position="196"/>
    </location>
</feature>
<name>A0A098BES2_9NOCA</name>
<feature type="region of interest" description="Disordered" evidence="1">
    <location>
        <begin position="216"/>
        <end position="260"/>
    </location>
</feature>
<proteinExistence type="predicted"/>
<feature type="compositionally biased region" description="Basic and acidic residues" evidence="1">
    <location>
        <begin position="185"/>
        <end position="196"/>
    </location>
</feature>